<accession>A0ABQ5P7W8</accession>
<feature type="chain" id="PRO_5046024178" evidence="3">
    <location>
        <begin position="33"/>
        <end position="310"/>
    </location>
</feature>
<evidence type="ECO:0000313" key="4">
    <source>
        <dbReference type="EMBL" id="GLF98668.1"/>
    </source>
</evidence>
<dbReference type="Proteomes" id="UP001291653">
    <property type="component" value="Unassembled WGS sequence"/>
</dbReference>
<comment type="caution">
    <text evidence="4">The sequence shown here is derived from an EMBL/GenBank/DDBJ whole genome shotgun (WGS) entry which is preliminary data.</text>
</comment>
<name>A0ABQ5P7W8_9ACTN</name>
<evidence type="ECO:0000256" key="3">
    <source>
        <dbReference type="SAM" id="SignalP"/>
    </source>
</evidence>
<evidence type="ECO:0000256" key="2">
    <source>
        <dbReference type="SAM" id="Phobius"/>
    </source>
</evidence>
<dbReference type="NCBIfam" id="NF041527">
    <property type="entry name" value="SCO1860_LAETG"/>
    <property type="match status" value="1"/>
</dbReference>
<keyword evidence="2" id="KW-1133">Transmembrane helix</keyword>
<sequence>MNSNTFRMPARSRRTAAVAACLALIAVPGALAAPAQATGGGGGADGRASAVVLRAGLDVSLADRAVQVPVRAALNEVTAPATASRTALDVEVAGIGGPTTVPLVRARAATARATAERGRAEGYAELARARVQVPGLPALTLVEVQKATSRAVCVPGARPAAHAELVGPVTVLGRPVTLTAGGRTKVTAEGVGEVTLDLARKAVTSRQATATALELTVAVNPLKLNIASVSGTVTLVSAACTTPAAPARTAEPGKPGIEPQGPTENLAETGGSATTGYIAGGAAVLLALGGGTVLLARSRSRSRARARARG</sequence>
<keyword evidence="2" id="KW-0472">Membrane</keyword>
<proteinExistence type="predicted"/>
<dbReference type="NCBIfam" id="NF041528">
    <property type="entry name" value="strep_LAETG"/>
    <property type="match status" value="1"/>
</dbReference>
<dbReference type="EMBL" id="BSBI01000015">
    <property type="protein sequence ID" value="GLF98668.1"/>
    <property type="molecule type" value="Genomic_DNA"/>
</dbReference>
<feature type="transmembrane region" description="Helical" evidence="2">
    <location>
        <begin position="276"/>
        <end position="296"/>
    </location>
</feature>
<evidence type="ECO:0000256" key="1">
    <source>
        <dbReference type="SAM" id="MobiDB-lite"/>
    </source>
</evidence>
<feature type="signal peptide" evidence="3">
    <location>
        <begin position="1"/>
        <end position="32"/>
    </location>
</feature>
<dbReference type="InterPro" id="IPR048202">
    <property type="entry name" value="SCO1860-like"/>
</dbReference>
<keyword evidence="3" id="KW-0732">Signal</keyword>
<keyword evidence="5" id="KW-1185">Reference proteome</keyword>
<protein>
    <submittedName>
        <fullName evidence="4">LPXTG cell wall anchor domain-containing protein</fullName>
    </submittedName>
</protein>
<feature type="region of interest" description="Disordered" evidence="1">
    <location>
        <begin position="244"/>
        <end position="266"/>
    </location>
</feature>
<dbReference type="RefSeq" id="WP_323450636.1">
    <property type="nucleotide sequence ID" value="NZ_BSBI01000015.1"/>
</dbReference>
<evidence type="ECO:0000313" key="5">
    <source>
        <dbReference type="Proteomes" id="UP001291653"/>
    </source>
</evidence>
<gene>
    <name evidence="4" type="ORF">SYYSPA8_30245</name>
</gene>
<organism evidence="4 5">
    <name type="scientific">Streptomyces yaizuensis</name>
    <dbReference type="NCBI Taxonomy" id="2989713"/>
    <lineage>
        <taxon>Bacteria</taxon>
        <taxon>Bacillati</taxon>
        <taxon>Actinomycetota</taxon>
        <taxon>Actinomycetes</taxon>
        <taxon>Kitasatosporales</taxon>
        <taxon>Streptomycetaceae</taxon>
        <taxon>Streptomyces</taxon>
    </lineage>
</organism>
<keyword evidence="2" id="KW-0812">Transmembrane</keyword>
<reference evidence="4 5" key="1">
    <citation type="submission" date="2022-10" db="EMBL/GenBank/DDBJ databases">
        <title>Draft genome sequence of Streptomyces sp. YSPA8.</title>
        <authorList>
            <person name="Moriuchi R."/>
            <person name="Dohra H."/>
            <person name="Yamamura H."/>
            <person name="Kodani S."/>
        </authorList>
    </citation>
    <scope>NUCLEOTIDE SEQUENCE [LARGE SCALE GENOMIC DNA]</scope>
    <source>
        <strain evidence="4 5">YSPA8</strain>
    </source>
</reference>